<name>A0A2K3LNU0_TRIPR</name>
<dbReference type="AlphaFoldDB" id="A0A2K3LNU0"/>
<comment type="caution">
    <text evidence="2">The sequence shown here is derived from an EMBL/GenBank/DDBJ whole genome shotgun (WGS) entry which is preliminary data.</text>
</comment>
<accession>A0A2K3LNU0</accession>
<evidence type="ECO:0000256" key="1">
    <source>
        <dbReference type="SAM" id="SignalP"/>
    </source>
</evidence>
<protein>
    <submittedName>
        <fullName evidence="2">Uncharacterized protein</fullName>
    </submittedName>
</protein>
<feature type="signal peptide" evidence="1">
    <location>
        <begin position="1"/>
        <end position="28"/>
    </location>
</feature>
<dbReference type="Gramene" id="Tp57577_TGAC_v2_mRNA25614">
    <property type="protein sequence ID" value="Tp57577_TGAC_v2_mRNA25614"/>
    <property type="gene ID" value="Tp57577_TGAC_v2_gene24764"/>
</dbReference>
<proteinExistence type="predicted"/>
<feature type="chain" id="PRO_5014332945" evidence="1">
    <location>
        <begin position="29"/>
        <end position="139"/>
    </location>
</feature>
<dbReference type="OrthoDB" id="1413674at2759"/>
<organism evidence="2 3">
    <name type="scientific">Trifolium pratense</name>
    <name type="common">Red clover</name>
    <dbReference type="NCBI Taxonomy" id="57577"/>
    <lineage>
        <taxon>Eukaryota</taxon>
        <taxon>Viridiplantae</taxon>
        <taxon>Streptophyta</taxon>
        <taxon>Embryophyta</taxon>
        <taxon>Tracheophyta</taxon>
        <taxon>Spermatophyta</taxon>
        <taxon>Magnoliopsida</taxon>
        <taxon>eudicotyledons</taxon>
        <taxon>Gunneridae</taxon>
        <taxon>Pentapetalae</taxon>
        <taxon>rosids</taxon>
        <taxon>fabids</taxon>
        <taxon>Fabales</taxon>
        <taxon>Fabaceae</taxon>
        <taxon>Papilionoideae</taxon>
        <taxon>50 kb inversion clade</taxon>
        <taxon>NPAAA clade</taxon>
        <taxon>Hologalegina</taxon>
        <taxon>IRL clade</taxon>
        <taxon>Trifolieae</taxon>
        <taxon>Trifolium</taxon>
    </lineage>
</organism>
<dbReference type="STRING" id="57577.A0A2K3LNU0"/>
<dbReference type="EMBL" id="ASHM01037473">
    <property type="protein sequence ID" value="PNX80202.1"/>
    <property type="molecule type" value="Genomic_DNA"/>
</dbReference>
<evidence type="ECO:0000313" key="3">
    <source>
        <dbReference type="Proteomes" id="UP000236291"/>
    </source>
</evidence>
<evidence type="ECO:0000313" key="2">
    <source>
        <dbReference type="EMBL" id="PNX80202.1"/>
    </source>
</evidence>
<keyword evidence="1" id="KW-0732">Signal</keyword>
<dbReference type="Proteomes" id="UP000236291">
    <property type="component" value="Unassembled WGS sequence"/>
</dbReference>
<reference evidence="2 3" key="2">
    <citation type="journal article" date="2017" name="Front. Plant Sci.">
        <title>Gene Classification and Mining of Molecular Markers Useful in Red Clover (Trifolium pratense) Breeding.</title>
        <authorList>
            <person name="Istvanek J."/>
            <person name="Dluhosova J."/>
            <person name="Dluhos P."/>
            <person name="Patkova L."/>
            <person name="Nedelnik J."/>
            <person name="Repkova J."/>
        </authorList>
    </citation>
    <scope>NUCLEOTIDE SEQUENCE [LARGE SCALE GENOMIC DNA]</scope>
    <source>
        <strain evidence="3">cv. Tatra</strain>
        <tissue evidence="2">Young leaves</tissue>
    </source>
</reference>
<gene>
    <name evidence="2" type="ORF">L195_g036199</name>
</gene>
<sequence>MSPSMSFSRKIVVVMFVLAMITCSPAKASTIEHCLRLKFYPPPPPPQAALGHRSGFDLSRIVCRDVLRSVGHSIRSSGKLPWRYLGALCNIFEDNEQKIEGYIKDTYKARDIDRLIDGRSCAIIRKKLHPISPLSLPRQ</sequence>
<reference evidence="2 3" key="1">
    <citation type="journal article" date="2014" name="Am. J. Bot.">
        <title>Genome assembly and annotation for red clover (Trifolium pratense; Fabaceae).</title>
        <authorList>
            <person name="Istvanek J."/>
            <person name="Jaros M."/>
            <person name="Krenek A."/>
            <person name="Repkova J."/>
        </authorList>
    </citation>
    <scope>NUCLEOTIDE SEQUENCE [LARGE SCALE GENOMIC DNA]</scope>
    <source>
        <strain evidence="3">cv. Tatra</strain>
        <tissue evidence="2">Young leaves</tissue>
    </source>
</reference>